<dbReference type="Proteomes" id="UP000295382">
    <property type="component" value="Unassembled WGS sequence"/>
</dbReference>
<keyword evidence="3" id="KW-1185">Reference proteome</keyword>
<evidence type="ECO:0000259" key="1">
    <source>
        <dbReference type="PROSITE" id="PS51819"/>
    </source>
</evidence>
<evidence type="ECO:0000313" key="2">
    <source>
        <dbReference type="EMBL" id="TCS38018.1"/>
    </source>
</evidence>
<feature type="domain" description="VOC" evidence="1">
    <location>
        <begin position="2"/>
        <end position="116"/>
    </location>
</feature>
<protein>
    <recommendedName>
        <fullName evidence="1">VOC domain-containing protein</fullName>
    </recommendedName>
</protein>
<dbReference type="PROSITE" id="PS51819">
    <property type="entry name" value="VOC"/>
    <property type="match status" value="1"/>
</dbReference>
<dbReference type="Gene3D" id="3.10.180.10">
    <property type="entry name" value="2,3-Dihydroxybiphenyl 1,2-Dioxygenase, domain 1"/>
    <property type="match status" value="1"/>
</dbReference>
<dbReference type="EMBL" id="SLZQ01000003">
    <property type="protein sequence ID" value="TCS38018.1"/>
    <property type="molecule type" value="Genomic_DNA"/>
</dbReference>
<reference evidence="2 3" key="1">
    <citation type="submission" date="2019-03" db="EMBL/GenBank/DDBJ databases">
        <title>Genomic Encyclopedia of Type Strains, Phase IV (KMG-IV): sequencing the most valuable type-strain genomes for metagenomic binning, comparative biology and taxonomic classification.</title>
        <authorList>
            <person name="Goeker M."/>
        </authorList>
    </citation>
    <scope>NUCLEOTIDE SEQUENCE [LARGE SCALE GENOMIC DNA]</scope>
    <source>
        <strain evidence="2 3">DSM 7445</strain>
    </source>
</reference>
<dbReference type="PANTHER" id="PTHR41294">
    <property type="entry name" value="CADMIUM-INDUCED PROTEIN CADI"/>
    <property type="match status" value="1"/>
</dbReference>
<gene>
    <name evidence="2" type="ORF">EDC30_103310</name>
</gene>
<dbReference type="InterPro" id="IPR037523">
    <property type="entry name" value="VOC_core"/>
</dbReference>
<name>A0A4R3HXW3_PAULE</name>
<organism evidence="2 3">
    <name type="scientific">Paucimonas lemoignei</name>
    <name type="common">Pseudomonas lemoignei</name>
    <dbReference type="NCBI Taxonomy" id="29443"/>
    <lineage>
        <taxon>Bacteria</taxon>
        <taxon>Pseudomonadati</taxon>
        <taxon>Pseudomonadota</taxon>
        <taxon>Betaproteobacteria</taxon>
        <taxon>Burkholderiales</taxon>
        <taxon>Burkholderiaceae</taxon>
        <taxon>Paucimonas</taxon>
    </lineage>
</organism>
<comment type="caution">
    <text evidence="2">The sequence shown here is derived from an EMBL/GenBank/DDBJ whole genome shotgun (WGS) entry which is preliminary data.</text>
</comment>
<dbReference type="InterPro" id="IPR029068">
    <property type="entry name" value="Glyas_Bleomycin-R_OHBP_Dase"/>
</dbReference>
<dbReference type="OrthoDB" id="9789608at2"/>
<accession>A0A4R3HXW3</accession>
<dbReference type="RefSeq" id="WP_132258099.1">
    <property type="nucleotide sequence ID" value="NZ_SLZQ01000003.1"/>
</dbReference>
<dbReference type="InterPro" id="IPR052393">
    <property type="entry name" value="Cadmium-induced_rsp"/>
</dbReference>
<dbReference type="NCBIfam" id="NF041414">
    <property type="entry name" value="ArsI_CadI_VOC"/>
    <property type="match status" value="1"/>
</dbReference>
<dbReference type="GO" id="GO:0046686">
    <property type="term" value="P:response to cadmium ion"/>
    <property type="evidence" value="ECO:0007669"/>
    <property type="project" value="TreeGrafter"/>
</dbReference>
<dbReference type="InterPro" id="IPR049789">
    <property type="entry name" value="ArsI/CadI-like"/>
</dbReference>
<dbReference type="SUPFAM" id="SSF54593">
    <property type="entry name" value="Glyoxalase/Bleomycin resistance protein/Dihydroxybiphenyl dioxygenase"/>
    <property type="match status" value="1"/>
</dbReference>
<dbReference type="AlphaFoldDB" id="A0A4R3HXW3"/>
<evidence type="ECO:0000313" key="3">
    <source>
        <dbReference type="Proteomes" id="UP000295382"/>
    </source>
</evidence>
<sequence length="165" mass="18140">MKRLHVHISVDNLADSIKFYSGMFATEPTVVKPDYAKWMLDDPRVNFAISQRGADIGLNHLGIQVESATELSEMQSRLASLQPDLEKEESVACCYAKSDKYWVNDPSGIAWETFHTLDTIPVFGEPDKTNPETEACCIPLAKVKVKAESPCCVPASPAKEGSSCC</sequence>
<dbReference type="PANTHER" id="PTHR41294:SF1">
    <property type="entry name" value="CADMIUM-INDUCED PROTEIN CADI"/>
    <property type="match status" value="1"/>
</dbReference>
<proteinExistence type="predicted"/>